<dbReference type="KEGG" id="smo:SELMODRAFT_413756"/>
<protein>
    <submittedName>
        <fullName evidence="2">Uncharacterized protein</fullName>
    </submittedName>
</protein>
<evidence type="ECO:0000256" key="1">
    <source>
        <dbReference type="SAM" id="MobiDB-lite"/>
    </source>
</evidence>
<name>D8RQ44_SELML</name>
<dbReference type="Proteomes" id="UP000001514">
    <property type="component" value="Unassembled WGS sequence"/>
</dbReference>
<dbReference type="HOGENOM" id="CLU_1380184_0_0_1"/>
<proteinExistence type="predicted"/>
<dbReference type="InParanoid" id="D8RQ44"/>
<sequence length="198" mass="22967">MIFTGREKSFWQDHLDFVVSLHYLKLVTCCIWTLPALQDQHYKFSITSSALQAPIKLNPRVVEHPQFFTIHFMNRRLARPDQSEQLELEHISRNSHHPNVCAARELMRGSSCVPADREPQHLLNITLAALTQTGHYDKALLFYAVLKNAAVESRHVEQGVSQLRPFRPRKSDVSEDPSTGWNKLKRRQIQLIEFNEKS</sequence>
<accession>D8RQ44</accession>
<dbReference type="EMBL" id="GL377586">
    <property type="protein sequence ID" value="EFJ25592.1"/>
    <property type="molecule type" value="Genomic_DNA"/>
</dbReference>
<dbReference type="Gramene" id="EFJ25592">
    <property type="protein sequence ID" value="EFJ25592"/>
    <property type="gene ID" value="SELMODRAFT_413756"/>
</dbReference>
<gene>
    <name evidence="2" type="ORF">SELMODRAFT_413756</name>
</gene>
<dbReference type="AlphaFoldDB" id="D8RQ44"/>
<evidence type="ECO:0000313" key="3">
    <source>
        <dbReference type="Proteomes" id="UP000001514"/>
    </source>
</evidence>
<keyword evidence="3" id="KW-1185">Reference proteome</keyword>
<organism evidence="3">
    <name type="scientific">Selaginella moellendorffii</name>
    <name type="common">Spikemoss</name>
    <dbReference type="NCBI Taxonomy" id="88036"/>
    <lineage>
        <taxon>Eukaryota</taxon>
        <taxon>Viridiplantae</taxon>
        <taxon>Streptophyta</taxon>
        <taxon>Embryophyta</taxon>
        <taxon>Tracheophyta</taxon>
        <taxon>Lycopodiopsida</taxon>
        <taxon>Selaginellales</taxon>
        <taxon>Selaginellaceae</taxon>
        <taxon>Selaginella</taxon>
    </lineage>
</organism>
<evidence type="ECO:0000313" key="2">
    <source>
        <dbReference type="EMBL" id="EFJ25592.1"/>
    </source>
</evidence>
<reference evidence="2 3" key="1">
    <citation type="journal article" date="2011" name="Science">
        <title>The Selaginella genome identifies genetic changes associated with the evolution of vascular plants.</title>
        <authorList>
            <person name="Banks J.A."/>
            <person name="Nishiyama T."/>
            <person name="Hasebe M."/>
            <person name="Bowman J.L."/>
            <person name="Gribskov M."/>
            <person name="dePamphilis C."/>
            <person name="Albert V.A."/>
            <person name="Aono N."/>
            <person name="Aoyama T."/>
            <person name="Ambrose B.A."/>
            <person name="Ashton N.W."/>
            <person name="Axtell M.J."/>
            <person name="Barker E."/>
            <person name="Barker M.S."/>
            <person name="Bennetzen J.L."/>
            <person name="Bonawitz N.D."/>
            <person name="Chapple C."/>
            <person name="Cheng C."/>
            <person name="Correa L.G."/>
            <person name="Dacre M."/>
            <person name="DeBarry J."/>
            <person name="Dreyer I."/>
            <person name="Elias M."/>
            <person name="Engstrom E.M."/>
            <person name="Estelle M."/>
            <person name="Feng L."/>
            <person name="Finet C."/>
            <person name="Floyd S.K."/>
            <person name="Frommer W.B."/>
            <person name="Fujita T."/>
            <person name="Gramzow L."/>
            <person name="Gutensohn M."/>
            <person name="Harholt J."/>
            <person name="Hattori M."/>
            <person name="Heyl A."/>
            <person name="Hirai T."/>
            <person name="Hiwatashi Y."/>
            <person name="Ishikawa M."/>
            <person name="Iwata M."/>
            <person name="Karol K.G."/>
            <person name="Koehler B."/>
            <person name="Kolukisaoglu U."/>
            <person name="Kubo M."/>
            <person name="Kurata T."/>
            <person name="Lalonde S."/>
            <person name="Li K."/>
            <person name="Li Y."/>
            <person name="Litt A."/>
            <person name="Lyons E."/>
            <person name="Manning G."/>
            <person name="Maruyama T."/>
            <person name="Michael T.P."/>
            <person name="Mikami K."/>
            <person name="Miyazaki S."/>
            <person name="Morinaga S."/>
            <person name="Murata T."/>
            <person name="Mueller-Roeber B."/>
            <person name="Nelson D.R."/>
            <person name="Obara M."/>
            <person name="Oguri Y."/>
            <person name="Olmstead R.G."/>
            <person name="Onodera N."/>
            <person name="Petersen B.L."/>
            <person name="Pils B."/>
            <person name="Prigge M."/>
            <person name="Rensing S.A."/>
            <person name="Riano-Pachon D.M."/>
            <person name="Roberts A.W."/>
            <person name="Sato Y."/>
            <person name="Scheller H.V."/>
            <person name="Schulz B."/>
            <person name="Schulz C."/>
            <person name="Shakirov E.V."/>
            <person name="Shibagaki N."/>
            <person name="Shinohara N."/>
            <person name="Shippen D.E."/>
            <person name="Soerensen I."/>
            <person name="Sotooka R."/>
            <person name="Sugimoto N."/>
            <person name="Sugita M."/>
            <person name="Sumikawa N."/>
            <person name="Tanurdzic M."/>
            <person name="Theissen G."/>
            <person name="Ulvskov P."/>
            <person name="Wakazuki S."/>
            <person name="Weng J.K."/>
            <person name="Willats W.W."/>
            <person name="Wipf D."/>
            <person name="Wolf P.G."/>
            <person name="Yang L."/>
            <person name="Zimmer A.D."/>
            <person name="Zhu Q."/>
            <person name="Mitros T."/>
            <person name="Hellsten U."/>
            <person name="Loque D."/>
            <person name="Otillar R."/>
            <person name="Salamov A."/>
            <person name="Schmutz J."/>
            <person name="Shapiro H."/>
            <person name="Lindquist E."/>
            <person name="Lucas S."/>
            <person name="Rokhsar D."/>
            <person name="Grigoriev I.V."/>
        </authorList>
    </citation>
    <scope>NUCLEOTIDE SEQUENCE [LARGE SCALE GENOMIC DNA]</scope>
</reference>
<feature type="region of interest" description="Disordered" evidence="1">
    <location>
        <begin position="161"/>
        <end position="180"/>
    </location>
</feature>